<keyword evidence="2" id="KW-1185">Reference proteome</keyword>
<evidence type="ECO:0000313" key="1">
    <source>
        <dbReference type="EMBL" id="QDR82441.1"/>
    </source>
</evidence>
<proteinExistence type="predicted"/>
<organism evidence="1 2">
    <name type="scientific">Sporomusa termitida</name>
    <dbReference type="NCBI Taxonomy" id="2377"/>
    <lineage>
        <taxon>Bacteria</taxon>
        <taxon>Bacillati</taxon>
        <taxon>Bacillota</taxon>
        <taxon>Negativicutes</taxon>
        <taxon>Selenomonadales</taxon>
        <taxon>Sporomusaceae</taxon>
        <taxon>Sporomusa</taxon>
    </lineage>
</organism>
<dbReference type="OrthoDB" id="9779418at2"/>
<dbReference type="RefSeq" id="WP_144351829.1">
    <property type="nucleotide sequence ID" value="NZ_CP036259.1"/>
</dbReference>
<reference evidence="1 2" key="1">
    <citation type="submission" date="2019-02" db="EMBL/GenBank/DDBJ databases">
        <title>Closed genome of Sporomusa termitida DSM 4440.</title>
        <authorList>
            <person name="Poehlein A."/>
            <person name="Daniel R."/>
        </authorList>
    </citation>
    <scope>NUCLEOTIDE SEQUENCE [LARGE SCALE GENOMIC DNA]</scope>
    <source>
        <strain evidence="1 2">DSM 4440</strain>
    </source>
</reference>
<dbReference type="PANTHER" id="PTHR10151">
    <property type="entry name" value="ECTONUCLEOTIDE PYROPHOSPHATASE/PHOSPHODIESTERASE"/>
    <property type="match status" value="1"/>
</dbReference>
<dbReference type="AlphaFoldDB" id="A0A517DYL8"/>
<sequence length="669" mass="74321">MASSYGAAKKVMLLGLDGADPALIKKYIAAGKLPNLKRVIEQGATTPGLDMQGVLPAITPPNWATLATGAWPNTHGITCFWNHTLGNALDMMDYGWNSELLQAETVWAAFARAGKKSILFNYPTAWPPTTEQAIYVDGTSIYTNLRGYIDYEKVYECQAGDFPIREIPHVIDNSGTDCRVEGDISSLKAEISKDEYEGYGYTQPGLVTSVEDGELSADIPNADQVITPIKPATGWKNAPAGAREVVLPVNSGQARRYGLLTAADGKTYNQISIYRSKQDEQALGGALANEWSGWIYDTFTVNGKDTPVAYKIRVLAMNPDGSSLTFYYSFVLDLTGGKYFYPAEIGPELYAQVGPMLQPVNYDRLNPLADSILLDSVREMYQWHVEAINYLLDHKEWDLFYTHMHGIDMFNHFYLDYIFPEASVEYERYQELIEQIYEISDDFVGAMLQRLAADTTIIITSDHGGVGKNPATEHPLIGDMWGINVGIMGQLGYTRLKDVSGKPEIDWANTKAVAQRATFIYINLKGRDPQGSVEPDEYDKLVEKIIDDLYSYRDPHTGRRVVAFAMNRNDMEAVGLGGPNCGDIFYILEPEFTRCHGNGLSNHTLLGCSMKALFMMVGAGVKQGEILHRRVRMVDVVPTICHLTAAPMPRDVEGGVIYQALREKESYTD</sequence>
<evidence type="ECO:0000313" key="2">
    <source>
        <dbReference type="Proteomes" id="UP000320776"/>
    </source>
</evidence>
<dbReference type="PANTHER" id="PTHR10151:SF120">
    <property type="entry name" value="BIS(5'-ADENOSYL)-TRIPHOSPHATASE"/>
    <property type="match status" value="1"/>
</dbReference>
<dbReference type="Pfam" id="PF01663">
    <property type="entry name" value="Phosphodiest"/>
    <property type="match status" value="2"/>
</dbReference>
<dbReference type="EMBL" id="CP036259">
    <property type="protein sequence ID" value="QDR82441.1"/>
    <property type="molecule type" value="Genomic_DNA"/>
</dbReference>
<keyword evidence="1" id="KW-0378">Hydrolase</keyword>
<dbReference type="KEGG" id="sted:SPTER_38690"/>
<dbReference type="InterPro" id="IPR002591">
    <property type="entry name" value="Phosphodiest/P_Trfase"/>
</dbReference>
<protein>
    <submittedName>
        <fullName evidence="1">Phosphonoacetate hydrolase</fullName>
    </submittedName>
</protein>
<dbReference type="Proteomes" id="UP000320776">
    <property type="component" value="Chromosome"/>
</dbReference>
<dbReference type="InterPro" id="IPR017850">
    <property type="entry name" value="Alkaline_phosphatase_core_sf"/>
</dbReference>
<dbReference type="SUPFAM" id="SSF53649">
    <property type="entry name" value="Alkaline phosphatase-like"/>
    <property type="match status" value="1"/>
</dbReference>
<accession>A0A517DYL8</accession>
<name>A0A517DYL8_9FIRM</name>
<gene>
    <name evidence="1" type="ORF">SPTER_38690</name>
</gene>
<dbReference type="Gene3D" id="3.40.720.10">
    <property type="entry name" value="Alkaline Phosphatase, subunit A"/>
    <property type="match status" value="3"/>
</dbReference>
<dbReference type="GO" id="GO:0016787">
    <property type="term" value="F:hydrolase activity"/>
    <property type="evidence" value="ECO:0007669"/>
    <property type="project" value="UniProtKB-KW"/>
</dbReference>